<keyword evidence="1" id="KW-1133">Transmembrane helix</keyword>
<feature type="transmembrane region" description="Helical" evidence="1">
    <location>
        <begin position="24"/>
        <end position="42"/>
    </location>
</feature>
<keyword evidence="1" id="KW-0472">Membrane</keyword>
<feature type="non-terminal residue" evidence="2">
    <location>
        <position position="53"/>
    </location>
</feature>
<reference evidence="2" key="1">
    <citation type="journal article" date="2022" name="bioRxiv">
        <title>Sequencing and chromosome-scale assembly of the giantPleurodeles waltlgenome.</title>
        <authorList>
            <person name="Brown T."/>
            <person name="Elewa A."/>
            <person name="Iarovenko S."/>
            <person name="Subramanian E."/>
            <person name="Araus A.J."/>
            <person name="Petzold A."/>
            <person name="Susuki M."/>
            <person name="Suzuki K.-i.T."/>
            <person name="Hayashi T."/>
            <person name="Toyoda A."/>
            <person name="Oliveira C."/>
            <person name="Osipova E."/>
            <person name="Leigh N.D."/>
            <person name="Simon A."/>
            <person name="Yun M.H."/>
        </authorList>
    </citation>
    <scope>NUCLEOTIDE SEQUENCE</scope>
    <source>
        <strain evidence="2">20211129_DDA</strain>
        <tissue evidence="2">Liver</tissue>
    </source>
</reference>
<comment type="caution">
    <text evidence="2">The sequence shown here is derived from an EMBL/GenBank/DDBJ whole genome shotgun (WGS) entry which is preliminary data.</text>
</comment>
<evidence type="ECO:0000313" key="3">
    <source>
        <dbReference type="Proteomes" id="UP001066276"/>
    </source>
</evidence>
<protein>
    <submittedName>
        <fullName evidence="2">Uncharacterized protein</fullName>
    </submittedName>
</protein>
<dbReference type="EMBL" id="JANPWB010000004">
    <property type="protein sequence ID" value="KAJ1194289.1"/>
    <property type="molecule type" value="Genomic_DNA"/>
</dbReference>
<dbReference type="AlphaFoldDB" id="A0AAV7V262"/>
<gene>
    <name evidence="2" type="ORF">NDU88_003578</name>
</gene>
<keyword evidence="3" id="KW-1185">Reference proteome</keyword>
<sequence>MYILVCPSMFYYCMDGRVRLRVSWRLHLGTAASLIIIYPVGLQPSYYQSNHSS</sequence>
<evidence type="ECO:0000256" key="1">
    <source>
        <dbReference type="SAM" id="Phobius"/>
    </source>
</evidence>
<dbReference type="Proteomes" id="UP001066276">
    <property type="component" value="Chromosome 2_2"/>
</dbReference>
<accession>A0AAV7V262</accession>
<keyword evidence="1" id="KW-0812">Transmembrane</keyword>
<proteinExistence type="predicted"/>
<name>A0AAV7V262_PLEWA</name>
<organism evidence="2 3">
    <name type="scientific">Pleurodeles waltl</name>
    <name type="common">Iberian ribbed newt</name>
    <dbReference type="NCBI Taxonomy" id="8319"/>
    <lineage>
        <taxon>Eukaryota</taxon>
        <taxon>Metazoa</taxon>
        <taxon>Chordata</taxon>
        <taxon>Craniata</taxon>
        <taxon>Vertebrata</taxon>
        <taxon>Euteleostomi</taxon>
        <taxon>Amphibia</taxon>
        <taxon>Batrachia</taxon>
        <taxon>Caudata</taxon>
        <taxon>Salamandroidea</taxon>
        <taxon>Salamandridae</taxon>
        <taxon>Pleurodelinae</taxon>
        <taxon>Pleurodeles</taxon>
    </lineage>
</organism>
<evidence type="ECO:0000313" key="2">
    <source>
        <dbReference type="EMBL" id="KAJ1194289.1"/>
    </source>
</evidence>